<dbReference type="KEGG" id="dhy:DESAM_20431"/>
<sequence>MSYTHMRIIKKQVVFLYVQADRISQAVHTYARLGTCLLLYK</sequence>
<accession>L0R7L3</accession>
<keyword evidence="2" id="KW-1185">Reference proteome</keyword>
<organism evidence="1 2">
    <name type="scientific">Maridesulfovibrio hydrothermalis AM13 = DSM 14728</name>
    <dbReference type="NCBI Taxonomy" id="1121451"/>
    <lineage>
        <taxon>Bacteria</taxon>
        <taxon>Pseudomonadati</taxon>
        <taxon>Thermodesulfobacteriota</taxon>
        <taxon>Desulfovibrionia</taxon>
        <taxon>Desulfovibrionales</taxon>
        <taxon>Desulfovibrionaceae</taxon>
        <taxon>Maridesulfovibrio</taxon>
    </lineage>
</organism>
<reference evidence="1 2" key="1">
    <citation type="submission" date="2012-10" db="EMBL/GenBank/DDBJ databases">
        <authorList>
            <person name="Genoscope - CEA"/>
        </authorList>
    </citation>
    <scope>NUCLEOTIDE SEQUENCE [LARGE SCALE GENOMIC DNA]</scope>
    <source>
        <strain evidence="2">AM13 / DSM 14728</strain>
    </source>
</reference>
<dbReference type="AlphaFoldDB" id="L0R7L3"/>
<proteinExistence type="predicted"/>
<dbReference type="EMBL" id="FO203522">
    <property type="protein sequence ID" value="CCO22718.1"/>
    <property type="molecule type" value="Genomic_DNA"/>
</dbReference>
<evidence type="ECO:0000313" key="1">
    <source>
        <dbReference type="EMBL" id="CCO22718.1"/>
    </source>
</evidence>
<dbReference type="STRING" id="1121451.DESAM_20431"/>
<dbReference type="HOGENOM" id="CLU_3269037_0_0_7"/>
<name>L0R7L3_9BACT</name>
<dbReference type="Proteomes" id="UP000010808">
    <property type="component" value="Chromosome"/>
</dbReference>
<protein>
    <submittedName>
        <fullName evidence="1">Uncharacterized protein</fullName>
    </submittedName>
</protein>
<gene>
    <name evidence="1" type="ORF">DESAM_20431</name>
</gene>
<evidence type="ECO:0000313" key="2">
    <source>
        <dbReference type="Proteomes" id="UP000010808"/>
    </source>
</evidence>